<protein>
    <submittedName>
        <fullName evidence="8">Bacteriocin enterocin-P</fullName>
    </submittedName>
</protein>
<keyword evidence="7" id="KW-0078">Bacteriocin</keyword>
<comment type="similarity">
    <text evidence="2">Belongs to the bacteriocin class IIA/YGNGV family.</text>
</comment>
<evidence type="ECO:0000256" key="6">
    <source>
        <dbReference type="ARBA" id="ARBA00023022"/>
    </source>
</evidence>
<keyword evidence="3" id="KW-0964">Secreted</keyword>
<dbReference type="EMBL" id="NGKW01000058">
    <property type="protein sequence ID" value="OTN79385.1"/>
    <property type="molecule type" value="Genomic_DNA"/>
</dbReference>
<dbReference type="InterPro" id="IPR002633">
    <property type="entry name" value="Bacteriocin_IIa"/>
</dbReference>
<reference evidence="8 9" key="1">
    <citation type="submission" date="2017-05" db="EMBL/GenBank/DDBJ databases">
        <title>The Genome Sequence of Enterococcus faecium 7H8_DIV0219.</title>
        <authorList>
            <consortium name="The Broad Institute Genomics Platform"/>
            <consortium name="The Broad Institute Genomic Center for Infectious Diseases"/>
            <person name="Earl A."/>
            <person name="Manson A."/>
            <person name="Schwartman J."/>
            <person name="Gilmore M."/>
            <person name="Abouelleil A."/>
            <person name="Cao P."/>
            <person name="Chapman S."/>
            <person name="Cusick C."/>
            <person name="Shea T."/>
            <person name="Young S."/>
            <person name="Neafsey D."/>
            <person name="Nusbaum C."/>
            <person name="Birren B."/>
        </authorList>
    </citation>
    <scope>NUCLEOTIDE SEQUENCE [LARGE SCALE GENOMIC DNA]</scope>
    <source>
        <strain evidence="8 9">7H8_DIV0219</strain>
    </source>
</reference>
<dbReference type="Gene3D" id="1.20.5.130">
    <property type="match status" value="1"/>
</dbReference>
<dbReference type="PROSITE" id="PS60030">
    <property type="entry name" value="BACTERIOCIN_IIA"/>
    <property type="match status" value="1"/>
</dbReference>
<organism evidence="8 9">
    <name type="scientific">Enterococcus faecium</name>
    <name type="common">Streptococcus faecium</name>
    <dbReference type="NCBI Taxonomy" id="1352"/>
    <lineage>
        <taxon>Bacteria</taxon>
        <taxon>Bacillati</taxon>
        <taxon>Bacillota</taxon>
        <taxon>Bacilli</taxon>
        <taxon>Lactobacillales</taxon>
        <taxon>Enterococcaceae</taxon>
        <taxon>Enterococcus</taxon>
    </lineage>
</organism>
<dbReference type="GO" id="GO:0005576">
    <property type="term" value="C:extracellular region"/>
    <property type="evidence" value="ECO:0007669"/>
    <property type="project" value="UniProtKB-SubCell"/>
</dbReference>
<dbReference type="InterPro" id="IPR023384">
    <property type="entry name" value="Bacteriocin_IIa_CS"/>
</dbReference>
<evidence type="ECO:0000256" key="4">
    <source>
        <dbReference type="ARBA" id="ARBA00022529"/>
    </source>
</evidence>
<dbReference type="GO" id="GO:0050830">
    <property type="term" value="P:defense response to Gram-positive bacterium"/>
    <property type="evidence" value="ECO:0007669"/>
    <property type="project" value="UniProtKB-ARBA"/>
</dbReference>
<evidence type="ECO:0000313" key="9">
    <source>
        <dbReference type="Proteomes" id="UP000194885"/>
    </source>
</evidence>
<keyword evidence="6" id="KW-0044">Antibiotic</keyword>
<dbReference type="Proteomes" id="UP000194885">
    <property type="component" value="Unassembled WGS sequence"/>
</dbReference>
<dbReference type="GO" id="GO:0031640">
    <property type="term" value="P:killing of cells of another organism"/>
    <property type="evidence" value="ECO:0007669"/>
    <property type="project" value="UniProtKB-KW"/>
</dbReference>
<dbReference type="AlphaFoldDB" id="A0A242AEB5"/>
<evidence type="ECO:0000256" key="5">
    <source>
        <dbReference type="ARBA" id="ARBA00022729"/>
    </source>
</evidence>
<evidence type="ECO:0000256" key="7">
    <source>
        <dbReference type="ARBA" id="ARBA00023048"/>
    </source>
</evidence>
<proteinExistence type="inferred from homology"/>
<accession>A0A242AEB5</accession>
<name>A0A242AEB5_ENTFC</name>
<sequence length="69" mass="7342">MRKKLFSLALIGMFGLVVTSFGTKVDAATRSYGNGVYCNNSKCWVREAKENIAGIVISGWASGLAGMGH</sequence>
<comment type="caution">
    <text evidence="8">The sequence shown here is derived from an EMBL/GenBank/DDBJ whole genome shotgun (WGS) entry which is preliminary data.</text>
</comment>
<dbReference type="Pfam" id="PF01721">
    <property type="entry name" value="Bacteriocin_II"/>
    <property type="match status" value="1"/>
</dbReference>
<evidence type="ECO:0000256" key="1">
    <source>
        <dbReference type="ARBA" id="ARBA00004613"/>
    </source>
</evidence>
<evidence type="ECO:0000313" key="8">
    <source>
        <dbReference type="EMBL" id="OTN79385.1"/>
    </source>
</evidence>
<gene>
    <name evidence="8" type="ORF">A5810_003249</name>
</gene>
<keyword evidence="4" id="KW-0929">Antimicrobial</keyword>
<evidence type="ECO:0000256" key="3">
    <source>
        <dbReference type="ARBA" id="ARBA00022525"/>
    </source>
</evidence>
<evidence type="ECO:0000256" key="2">
    <source>
        <dbReference type="ARBA" id="ARBA00007999"/>
    </source>
</evidence>
<dbReference type="FunFam" id="1.20.5.130:FF:000001">
    <property type="entry name" value="Bacteriocin hiracin-JM79"/>
    <property type="match status" value="1"/>
</dbReference>
<comment type="subcellular location">
    <subcellularLocation>
        <location evidence="1">Secreted</location>
    </subcellularLocation>
</comment>
<keyword evidence="5" id="KW-0732">Signal</keyword>
<dbReference type="InterPro" id="IPR023388">
    <property type="entry name" value="Bacteriocin_IIa_dom_sf"/>
</dbReference>